<evidence type="ECO:0000259" key="6">
    <source>
        <dbReference type="Pfam" id="PF07317"/>
    </source>
</evidence>
<keyword evidence="8" id="KW-1185">Reference proteome</keyword>
<evidence type="ECO:0000256" key="4">
    <source>
        <dbReference type="HAMAP-Rule" id="MF_01457"/>
    </source>
</evidence>
<dbReference type="OrthoDB" id="5572581at2"/>
<comment type="function">
    <text evidence="4">Acts as a flagellar brake, regulating swimming and swarming in a bis-(3'-5') cyclic diguanylic acid (c-di-GMP)-dependent manner. Binds 1 c-di-GMP dimer per subunit. Increasing levels of c-di-GMP lead to decreased motility.</text>
</comment>
<name>A0A0F5K480_9BURK</name>
<evidence type="ECO:0000256" key="3">
    <source>
        <dbReference type="ARBA" id="ARBA00023143"/>
    </source>
</evidence>
<comment type="subcellular location">
    <subcellularLocation>
        <location evidence="4">Bacterial flagellum basal body</location>
    </subcellularLocation>
</comment>
<dbReference type="GO" id="GO:0071973">
    <property type="term" value="P:bacterial-type flagellum-dependent cell motility"/>
    <property type="evidence" value="ECO:0007669"/>
    <property type="project" value="UniProtKB-UniRule"/>
</dbReference>
<dbReference type="STRING" id="28092.WM40_02550"/>
<proteinExistence type="inferred from homology"/>
<dbReference type="GO" id="GO:0035438">
    <property type="term" value="F:cyclic-di-GMP binding"/>
    <property type="evidence" value="ECO:0007669"/>
    <property type="project" value="UniProtKB-UniRule"/>
</dbReference>
<gene>
    <name evidence="4" type="primary">ycgR</name>
    <name evidence="7" type="ORF">WM40_02550</name>
</gene>
<comment type="subunit">
    <text evidence="4">Monomer. Interacts with the flagellar basal bodies.</text>
</comment>
<dbReference type="AlphaFoldDB" id="A0A0F5K480"/>
<keyword evidence="3 4" id="KW-0975">Bacterial flagellum</keyword>
<sequence>MATALALAAADLHAPVSAPIVDADYWHRHPLQIAMCLRNLMSHHDRMTVTFDGGGQYTLRVLDVDSREGRFTFDASNVDADNIALLASDALSFSSLPGTIETRFTTNGAIKVHFDERPAFEVSFPSALFFAQRREHFRVQVPATEPFNVVGVAPDGVCFQLELYDISLGGIALKTPERLHGKFVLGSMLHDVTLELGHFGSVAVNLEVMSPRCMTTAKGEALYIAGCRFVDKPGSAERLLQRVVMHLETHRQSMARRL</sequence>
<protein>
    <recommendedName>
        <fullName evidence="4">Flagellar brake protein YcgR</fullName>
    </recommendedName>
    <alternativeName>
        <fullName evidence="4">Cyclic di-GMP binding protein YcgR</fullName>
    </alternativeName>
</protein>
<feature type="domain" description="PilZ" evidence="5">
    <location>
        <begin position="132"/>
        <end position="244"/>
    </location>
</feature>
<keyword evidence="2 4" id="KW-0547">Nucleotide-binding</keyword>
<dbReference type="Gene3D" id="2.30.110.10">
    <property type="entry name" value="Electron Transport, Fmn-binding Protein, Chain A"/>
    <property type="match status" value="1"/>
</dbReference>
<evidence type="ECO:0000259" key="5">
    <source>
        <dbReference type="Pfam" id="PF07238"/>
    </source>
</evidence>
<accession>A0A0F5K480</accession>
<dbReference type="HAMAP" id="MF_01457">
    <property type="entry name" value="YcgR"/>
    <property type="match status" value="1"/>
</dbReference>
<comment type="caution">
    <text evidence="7">The sequence shown here is derived from an EMBL/GenBank/DDBJ whole genome shotgun (WGS) entry which is preliminary data.</text>
</comment>
<dbReference type="InterPro" id="IPR023787">
    <property type="entry name" value="T3SS_YcgR"/>
</dbReference>
<dbReference type="Gene3D" id="2.40.10.220">
    <property type="entry name" value="predicted glycosyltransferase like domains"/>
    <property type="match status" value="1"/>
</dbReference>
<comment type="similarity">
    <text evidence="4">Belongs to the YcgR family.</text>
</comment>
<dbReference type="RefSeq" id="WP_046152069.1">
    <property type="nucleotide sequence ID" value="NZ_CADFGU010000004.1"/>
</dbReference>
<dbReference type="Pfam" id="PF07238">
    <property type="entry name" value="PilZ"/>
    <property type="match status" value="1"/>
</dbReference>
<evidence type="ECO:0000313" key="8">
    <source>
        <dbReference type="Proteomes" id="UP000033618"/>
    </source>
</evidence>
<dbReference type="InterPro" id="IPR009926">
    <property type="entry name" value="T3SS_YcgR_PilZN"/>
</dbReference>
<reference evidence="7 8" key="1">
    <citation type="submission" date="2015-03" db="EMBL/GenBank/DDBJ databases">
        <title>Draft Genome Sequence of Burkholderia andropogonis type strain ICMP2807, isolated from Sorghum bicolor.</title>
        <authorList>
            <person name="Lopes-Santos L."/>
            <person name="Castro D.B."/>
            <person name="Ottoboni L.M."/>
            <person name="Park D."/>
            <person name="Weirc B.S."/>
            <person name="Destefano S.A."/>
        </authorList>
    </citation>
    <scope>NUCLEOTIDE SEQUENCE [LARGE SCALE GENOMIC DNA]</scope>
    <source>
        <strain evidence="7 8">ICMP2807</strain>
    </source>
</reference>
<evidence type="ECO:0000256" key="1">
    <source>
        <dbReference type="ARBA" id="ARBA00022636"/>
    </source>
</evidence>
<dbReference type="GO" id="GO:0009425">
    <property type="term" value="C:bacterial-type flagellum basal body"/>
    <property type="evidence" value="ECO:0007669"/>
    <property type="project" value="UniProtKB-SubCell"/>
</dbReference>
<organism evidence="7 8">
    <name type="scientific">Robbsia andropogonis</name>
    <dbReference type="NCBI Taxonomy" id="28092"/>
    <lineage>
        <taxon>Bacteria</taxon>
        <taxon>Pseudomonadati</taxon>
        <taxon>Pseudomonadota</taxon>
        <taxon>Betaproteobacteria</taxon>
        <taxon>Burkholderiales</taxon>
        <taxon>Burkholderiaceae</taxon>
        <taxon>Robbsia</taxon>
    </lineage>
</organism>
<keyword evidence="1 4" id="KW-0973">c-di-GMP</keyword>
<evidence type="ECO:0000313" key="7">
    <source>
        <dbReference type="EMBL" id="KKB64898.1"/>
    </source>
</evidence>
<feature type="domain" description="Type III secretion system flagellar brake protein YcgR PilZN" evidence="6">
    <location>
        <begin position="25"/>
        <end position="129"/>
    </location>
</feature>
<dbReference type="EMBL" id="LAQU01000002">
    <property type="protein sequence ID" value="KKB64898.1"/>
    <property type="molecule type" value="Genomic_DNA"/>
</dbReference>
<dbReference type="Proteomes" id="UP000033618">
    <property type="component" value="Unassembled WGS sequence"/>
</dbReference>
<dbReference type="PATRIC" id="fig|28092.6.peg.596"/>
<dbReference type="InterPro" id="IPR009875">
    <property type="entry name" value="PilZ_domain"/>
</dbReference>
<dbReference type="InterPro" id="IPR012349">
    <property type="entry name" value="Split_barrel_FMN-bd"/>
</dbReference>
<dbReference type="GO" id="GO:0071945">
    <property type="term" value="P:regulation of bacterial-type flagellum-dependent cell motility by regulation of motor speed"/>
    <property type="evidence" value="ECO:0007669"/>
    <property type="project" value="UniProtKB-UniRule"/>
</dbReference>
<evidence type="ECO:0000256" key="2">
    <source>
        <dbReference type="ARBA" id="ARBA00022741"/>
    </source>
</evidence>
<dbReference type="Pfam" id="PF07317">
    <property type="entry name" value="PilZN"/>
    <property type="match status" value="1"/>
</dbReference>